<evidence type="ECO:0000313" key="5">
    <source>
        <dbReference type="Proteomes" id="UP001589894"/>
    </source>
</evidence>
<protein>
    <recommendedName>
        <fullName evidence="3">ARB-07466-like C-terminal domain-containing protein</fullName>
    </recommendedName>
</protein>
<comment type="caution">
    <text evidence="4">The sequence shown here is derived from an EMBL/GenBank/DDBJ whole genome shotgun (WGS) entry which is preliminary data.</text>
</comment>
<dbReference type="Proteomes" id="UP001589894">
    <property type="component" value="Unassembled WGS sequence"/>
</dbReference>
<accession>A0ABV6NVL9</accession>
<dbReference type="Gene3D" id="6.10.250.3150">
    <property type="match status" value="1"/>
</dbReference>
<feature type="chain" id="PRO_5047263200" description="ARB-07466-like C-terminal domain-containing protein" evidence="2">
    <location>
        <begin position="27"/>
        <end position="408"/>
    </location>
</feature>
<name>A0ABV6NVL9_9ACTN</name>
<evidence type="ECO:0000313" key="4">
    <source>
        <dbReference type="EMBL" id="MFC0564744.1"/>
    </source>
</evidence>
<dbReference type="RefSeq" id="WP_377337990.1">
    <property type="nucleotide sequence ID" value="NZ_JBHLUE010000008.1"/>
</dbReference>
<evidence type="ECO:0000259" key="3">
    <source>
        <dbReference type="Pfam" id="PF26571"/>
    </source>
</evidence>
<feature type="region of interest" description="Disordered" evidence="1">
    <location>
        <begin position="266"/>
        <end position="290"/>
    </location>
</feature>
<gene>
    <name evidence="4" type="ORF">ACFFHU_11445</name>
</gene>
<dbReference type="Pfam" id="PF26571">
    <property type="entry name" value="VldE"/>
    <property type="match status" value="1"/>
</dbReference>
<feature type="domain" description="ARB-07466-like C-terminal" evidence="3">
    <location>
        <begin position="292"/>
        <end position="400"/>
    </location>
</feature>
<feature type="signal peptide" evidence="2">
    <location>
        <begin position="1"/>
        <end position="26"/>
    </location>
</feature>
<organism evidence="4 5">
    <name type="scientific">Plantactinospora siamensis</name>
    <dbReference type="NCBI Taxonomy" id="555372"/>
    <lineage>
        <taxon>Bacteria</taxon>
        <taxon>Bacillati</taxon>
        <taxon>Actinomycetota</taxon>
        <taxon>Actinomycetes</taxon>
        <taxon>Micromonosporales</taxon>
        <taxon>Micromonosporaceae</taxon>
        <taxon>Plantactinospora</taxon>
    </lineage>
</organism>
<keyword evidence="5" id="KW-1185">Reference proteome</keyword>
<keyword evidence="2" id="KW-0732">Signal</keyword>
<feature type="compositionally biased region" description="Pro residues" evidence="1">
    <location>
        <begin position="30"/>
        <end position="56"/>
    </location>
</feature>
<evidence type="ECO:0000256" key="1">
    <source>
        <dbReference type="SAM" id="MobiDB-lite"/>
    </source>
</evidence>
<feature type="compositionally biased region" description="Low complexity" evidence="1">
    <location>
        <begin position="19"/>
        <end position="29"/>
    </location>
</feature>
<proteinExistence type="predicted"/>
<sequence length="408" mass="42699">MSRSRLIPLVVLVVLVPLPDGPPALAAPTTDPPPTLAAPTTDPPPVSGLGPAPGPTGPGVGPNTGPATGPTGGSATGPDAGSATGPDAGPATGPDAGPNAGSAAEPDDEGGTPLLRDVLESTGRRYVEARDAADQSRRRQVRLDAELRAADERLTAIGAEVAEVAAGAYRMGRIGPAMLLLDSADPDQFLDRTRSVELLSQREDARLNALAAARRRAALAKAYADTEVADRQRQLAVMERQRQSAERALALVGAVNTEGFVSVTSPVARQSPRGRDGSWPPQSCSAPDPTTRGCVTPRLLFALGEVRRAGFSRFVSCFRPGGPYEHPKGRACDFSTRSRGFGGAAAGPAKLYGNNLTAFLVRNADRLGVLYVIWYRQVWFPATGWKSYSLARGDPSSDHTNHVHLSVL</sequence>
<evidence type="ECO:0000256" key="2">
    <source>
        <dbReference type="SAM" id="SignalP"/>
    </source>
</evidence>
<dbReference type="InterPro" id="IPR058593">
    <property type="entry name" value="ARB_07466-like_C"/>
</dbReference>
<feature type="compositionally biased region" description="Low complexity" evidence="1">
    <location>
        <begin position="76"/>
        <end position="86"/>
    </location>
</feature>
<dbReference type="EMBL" id="JBHLUE010000008">
    <property type="protein sequence ID" value="MFC0564744.1"/>
    <property type="molecule type" value="Genomic_DNA"/>
</dbReference>
<feature type="region of interest" description="Disordered" evidence="1">
    <location>
        <begin position="19"/>
        <end position="115"/>
    </location>
</feature>
<reference evidence="4 5" key="1">
    <citation type="submission" date="2024-09" db="EMBL/GenBank/DDBJ databases">
        <authorList>
            <person name="Sun Q."/>
            <person name="Mori K."/>
        </authorList>
    </citation>
    <scope>NUCLEOTIDE SEQUENCE [LARGE SCALE GENOMIC DNA]</scope>
    <source>
        <strain evidence="4 5">TBRC 2205</strain>
    </source>
</reference>